<dbReference type="RefSeq" id="WP_281093455.1">
    <property type="nucleotide sequence ID" value="NZ_JARYZI010000003.1"/>
</dbReference>
<evidence type="ECO:0000313" key="1">
    <source>
        <dbReference type="EMBL" id="MDH8677635.1"/>
    </source>
</evidence>
<name>A0ABT6NB68_9FIRM</name>
<sequence>MECRIGCGACCIIPSISTKTKLLPNGKPSHTPCIHLDDKMRCLIFDHAERPSVCGSLKPSFEMCGNNRDEAISYLIMLDELTK</sequence>
<comment type="caution">
    <text evidence="1">The sequence shown here is derived from an EMBL/GenBank/DDBJ whole genome shotgun (WGS) entry which is preliminary data.</text>
</comment>
<dbReference type="EMBL" id="JARYZI010000003">
    <property type="protein sequence ID" value="MDH8677635.1"/>
    <property type="molecule type" value="Genomic_DNA"/>
</dbReference>
<keyword evidence="2" id="KW-1185">Reference proteome</keyword>
<evidence type="ECO:0000313" key="2">
    <source>
        <dbReference type="Proteomes" id="UP001158045"/>
    </source>
</evidence>
<proteinExistence type="predicted"/>
<reference evidence="1 2" key="1">
    <citation type="submission" date="2023-04" db="EMBL/GenBank/DDBJ databases">
        <title>Fusibacter bizertensis strain WBS, isolated from littoral bottom sediments of the Arctic seas - biochemical and genomic analysis.</title>
        <authorList>
            <person name="Brioukhanov A.L."/>
        </authorList>
    </citation>
    <scope>NUCLEOTIDE SEQUENCE [LARGE SCALE GENOMIC DNA]</scope>
    <source>
        <strain evidence="1 2">WBS</strain>
    </source>
</reference>
<dbReference type="Proteomes" id="UP001158045">
    <property type="component" value="Unassembled WGS sequence"/>
</dbReference>
<organism evidence="1 2">
    <name type="scientific">Fusibacter bizertensis</name>
    <dbReference type="NCBI Taxonomy" id="1488331"/>
    <lineage>
        <taxon>Bacteria</taxon>
        <taxon>Bacillati</taxon>
        <taxon>Bacillota</taxon>
        <taxon>Clostridia</taxon>
        <taxon>Eubacteriales</taxon>
        <taxon>Eubacteriales Family XII. Incertae Sedis</taxon>
        <taxon>Fusibacter</taxon>
    </lineage>
</organism>
<dbReference type="InterPro" id="IPR052572">
    <property type="entry name" value="UPF0153_domain"/>
</dbReference>
<accession>A0ABT6NB68</accession>
<dbReference type="PANTHER" id="PTHR36931:SF1">
    <property type="entry name" value="UPF0153 PROTEIN YEIW"/>
    <property type="match status" value="1"/>
</dbReference>
<gene>
    <name evidence="1" type="ORF">QE109_05725</name>
</gene>
<protein>
    <submittedName>
        <fullName evidence="1">YkgJ family cysteine cluster protein</fullName>
    </submittedName>
</protein>
<dbReference type="PANTHER" id="PTHR36931">
    <property type="entry name" value="UPF0153 PROTEIN YEIW"/>
    <property type="match status" value="1"/>
</dbReference>